<sequence>MREVSIRRIVMSENLFSFMKDEHKELSELGNYIDTRLFFEPESILIKARVYTEVLAKITMAKEGIPEVYDLKHYQRIQKLDGAGIFTKDILERFEWIRKRGNKAAHNAGCGTFEDALNAHRLIFDLSVWFKEVYDLDFNPPKYRIPQPAIGGSPINTKELNSIISQSVESTIKKSFEDKLKLIEEALHLIKTETASATEPLIREEFKLITHLEKSGYEVIDNREKGGTVWVIGGWELEDHFFSLEERGIYFRYLENGGRASKGIPAWYLRNKDYLD</sequence>
<evidence type="ECO:0000313" key="1">
    <source>
        <dbReference type="EMBL" id="RNA68807.1"/>
    </source>
</evidence>
<evidence type="ECO:0000313" key="2">
    <source>
        <dbReference type="Proteomes" id="UP000278746"/>
    </source>
</evidence>
<accession>A0A3M7TTF6</accession>
<name>A0A3M7TTF6_9BACI</name>
<protein>
    <submittedName>
        <fullName evidence="1">DUF4145 domain-containing protein</fullName>
    </submittedName>
</protein>
<reference evidence="1 2" key="1">
    <citation type="submission" date="2018-10" db="EMBL/GenBank/DDBJ databases">
        <title>Bacillus Keqinensis sp. nov., a moderately halophilic bacterium isolated from a saline-alkaline lake.</title>
        <authorList>
            <person name="Wang H."/>
        </authorList>
    </citation>
    <scope>NUCLEOTIDE SEQUENCE [LARGE SCALE GENOMIC DNA]</scope>
    <source>
        <strain evidence="1 2">KQ-3</strain>
    </source>
</reference>
<keyword evidence="2" id="KW-1185">Reference proteome</keyword>
<organism evidence="1 2">
    <name type="scientific">Alteribacter keqinensis</name>
    <dbReference type="NCBI Taxonomy" id="2483800"/>
    <lineage>
        <taxon>Bacteria</taxon>
        <taxon>Bacillati</taxon>
        <taxon>Bacillota</taxon>
        <taxon>Bacilli</taxon>
        <taxon>Bacillales</taxon>
        <taxon>Bacillaceae</taxon>
        <taxon>Alteribacter</taxon>
    </lineage>
</organism>
<comment type="caution">
    <text evidence="1">The sequence shown here is derived from an EMBL/GenBank/DDBJ whole genome shotgun (WGS) entry which is preliminary data.</text>
</comment>
<dbReference type="EMBL" id="RHIB01000001">
    <property type="protein sequence ID" value="RNA68807.1"/>
    <property type="molecule type" value="Genomic_DNA"/>
</dbReference>
<dbReference type="OrthoDB" id="9802848at2"/>
<gene>
    <name evidence="1" type="ORF">EBO34_02245</name>
</gene>
<dbReference type="AlphaFoldDB" id="A0A3M7TTF6"/>
<proteinExistence type="predicted"/>
<dbReference type="Proteomes" id="UP000278746">
    <property type="component" value="Unassembled WGS sequence"/>
</dbReference>